<evidence type="ECO:0000256" key="3">
    <source>
        <dbReference type="HAMAP-Rule" id="MF_00518"/>
    </source>
</evidence>
<comment type="similarity">
    <text evidence="1 3">Belongs to the DTD family.</text>
</comment>
<comment type="function">
    <text evidence="3">An aminoacyl-tRNA editing enzyme that deacylates mischarged D-aminoacyl-tRNAs. Also deacylates mischarged glycyl-tRNA(Ala), protecting cells against glycine mischarging by AlaRS. Acts via tRNA-based rather than protein-based catalysis; rejects L-amino acids rather than detecting D-amino acids in the active site. By recycling D-aminoacyl-tRNA to D-amino acids and free tRNA molecules, this enzyme counteracts the toxicity associated with the formation of D-aminoacyl-tRNA entities in vivo and helps enforce protein L-homochirality.</text>
</comment>
<evidence type="ECO:0000256" key="2">
    <source>
        <dbReference type="ARBA" id="ARBA00022801"/>
    </source>
</evidence>
<dbReference type="EC" id="3.1.1.-" evidence="3"/>
<keyword evidence="3" id="KW-0820">tRNA-binding</keyword>
<dbReference type="GO" id="GO:0019478">
    <property type="term" value="P:D-amino acid catabolic process"/>
    <property type="evidence" value="ECO:0007669"/>
    <property type="project" value="UniProtKB-UniRule"/>
</dbReference>
<dbReference type="Pfam" id="PF02580">
    <property type="entry name" value="Tyr_Deacylase"/>
    <property type="match status" value="1"/>
</dbReference>
<dbReference type="FunFam" id="3.50.80.10:FF:000001">
    <property type="entry name" value="D-aminoacyl-tRNA deacylase"/>
    <property type="match status" value="1"/>
</dbReference>
<dbReference type="GO" id="GO:0106026">
    <property type="term" value="F:Gly-tRNA(Ala) deacylase activity"/>
    <property type="evidence" value="ECO:0007669"/>
    <property type="project" value="UniProtKB-UniRule"/>
</dbReference>
<dbReference type="PANTHER" id="PTHR10472">
    <property type="entry name" value="D-TYROSYL-TRNA TYR DEACYLASE"/>
    <property type="match status" value="1"/>
</dbReference>
<dbReference type="GO" id="GO:0043908">
    <property type="term" value="F:Ser(Gly)-tRNA(Ala) hydrolase activity"/>
    <property type="evidence" value="ECO:0007669"/>
    <property type="project" value="UniProtKB-UniRule"/>
</dbReference>
<sequence length="145" mass="15498">MKALIQRVSSAKVEVDGSITGAIKQGILVFIGIEKTDEKPQIDKMIKKLLAYRVFYDDGGKMNLSVADINGGVLVVSQFTLAADTKSGTRAGFSTAKPPAPAAILYDYFLSQIKQVHTPIASGIFGADMQVSLTNDGPVTFLLEC</sequence>
<dbReference type="Proteomes" id="UP000182798">
    <property type="component" value="Unassembled WGS sequence"/>
</dbReference>
<comment type="subunit">
    <text evidence="3">Homodimer.</text>
</comment>
<dbReference type="InterPro" id="IPR003732">
    <property type="entry name" value="Daa-tRNA_deacyls_DTD"/>
</dbReference>
<dbReference type="Gene3D" id="3.50.80.10">
    <property type="entry name" value="D-tyrosyl-tRNA(Tyr) deacylase"/>
    <property type="match status" value="1"/>
</dbReference>
<comment type="catalytic activity">
    <reaction evidence="3">
        <text>glycyl-tRNA(Ala) + H2O = tRNA(Ala) + glycine + H(+)</text>
        <dbReference type="Rhea" id="RHEA:53744"/>
        <dbReference type="Rhea" id="RHEA-COMP:9657"/>
        <dbReference type="Rhea" id="RHEA-COMP:13640"/>
        <dbReference type="ChEBI" id="CHEBI:15377"/>
        <dbReference type="ChEBI" id="CHEBI:15378"/>
        <dbReference type="ChEBI" id="CHEBI:57305"/>
        <dbReference type="ChEBI" id="CHEBI:78442"/>
        <dbReference type="ChEBI" id="CHEBI:78522"/>
    </reaction>
</comment>
<comment type="caution">
    <text evidence="4">The sequence shown here is derived from an EMBL/GenBank/DDBJ whole genome shotgun (WGS) entry which is preliminary data.</text>
</comment>
<dbReference type="PANTHER" id="PTHR10472:SF5">
    <property type="entry name" value="D-AMINOACYL-TRNA DEACYLASE 1"/>
    <property type="match status" value="1"/>
</dbReference>
<dbReference type="HAMAP" id="MF_00518">
    <property type="entry name" value="Deacylase_Dtd"/>
    <property type="match status" value="1"/>
</dbReference>
<dbReference type="NCBIfam" id="TIGR00256">
    <property type="entry name" value="D-aminoacyl-tRNA deacylase"/>
    <property type="match status" value="1"/>
</dbReference>
<keyword evidence="3" id="KW-0963">Cytoplasm</keyword>
<protein>
    <recommendedName>
        <fullName evidence="3">D-aminoacyl-tRNA deacylase</fullName>
        <shortName evidence="3">DTD</shortName>
        <ecNumber evidence="3">3.1.1.96</ecNumber>
    </recommendedName>
    <alternativeName>
        <fullName evidence="3">Gly-tRNA(Ala) deacylase</fullName>
        <ecNumber evidence="3">3.1.1.-</ecNumber>
    </alternativeName>
</protein>
<gene>
    <name evidence="3" type="primary">dtd</name>
    <name evidence="4" type="ORF">BGC33_14580</name>
</gene>
<comment type="catalytic activity">
    <reaction evidence="3">
        <text>a D-aminoacyl-tRNA + H2O = a tRNA + a D-alpha-amino acid + H(+)</text>
        <dbReference type="Rhea" id="RHEA:13953"/>
        <dbReference type="Rhea" id="RHEA-COMP:10123"/>
        <dbReference type="Rhea" id="RHEA-COMP:10124"/>
        <dbReference type="ChEBI" id="CHEBI:15377"/>
        <dbReference type="ChEBI" id="CHEBI:15378"/>
        <dbReference type="ChEBI" id="CHEBI:59871"/>
        <dbReference type="ChEBI" id="CHEBI:78442"/>
        <dbReference type="ChEBI" id="CHEBI:79333"/>
        <dbReference type="EC" id="3.1.1.96"/>
    </reaction>
</comment>
<comment type="subcellular location">
    <subcellularLocation>
        <location evidence="3">Cytoplasm</location>
    </subcellularLocation>
</comment>
<keyword evidence="2 3" id="KW-0378">Hydrolase</keyword>
<keyword evidence="3" id="KW-0694">RNA-binding</keyword>
<name>A0A1J5U677_9GAMM</name>
<comment type="domain">
    <text evidence="3">A Gly-cisPro motif from one monomer fits into the active site of the other monomer to allow specific chiral rejection of L-amino acids.</text>
</comment>
<dbReference type="InterPro" id="IPR023509">
    <property type="entry name" value="DTD-like_sf"/>
</dbReference>
<dbReference type="GO" id="GO:0005737">
    <property type="term" value="C:cytoplasm"/>
    <property type="evidence" value="ECO:0007669"/>
    <property type="project" value="UniProtKB-SubCell"/>
</dbReference>
<dbReference type="GO" id="GO:0051500">
    <property type="term" value="F:D-tyrosyl-tRNA(Tyr) deacylase activity"/>
    <property type="evidence" value="ECO:0007669"/>
    <property type="project" value="TreeGrafter"/>
</dbReference>
<dbReference type="OrthoDB" id="9801395at2"/>
<dbReference type="SUPFAM" id="SSF69500">
    <property type="entry name" value="DTD-like"/>
    <property type="match status" value="1"/>
</dbReference>
<proteinExistence type="inferred from homology"/>
<organism evidence="4 5">
    <name type="scientific">Bathymodiolus thermophilus thioautotrophic gill symbiont</name>
    <dbReference type="NCBI Taxonomy" id="2360"/>
    <lineage>
        <taxon>Bacteria</taxon>
        <taxon>Pseudomonadati</taxon>
        <taxon>Pseudomonadota</taxon>
        <taxon>Gammaproteobacteria</taxon>
        <taxon>sulfur-oxidizing symbionts</taxon>
    </lineage>
</organism>
<dbReference type="GO" id="GO:0000049">
    <property type="term" value="F:tRNA binding"/>
    <property type="evidence" value="ECO:0007669"/>
    <property type="project" value="UniProtKB-UniRule"/>
</dbReference>
<dbReference type="EC" id="3.1.1.96" evidence="3"/>
<evidence type="ECO:0000256" key="1">
    <source>
        <dbReference type="ARBA" id="ARBA00009673"/>
    </source>
</evidence>
<evidence type="ECO:0000313" key="4">
    <source>
        <dbReference type="EMBL" id="OIR24326.1"/>
    </source>
</evidence>
<dbReference type="RefSeq" id="WP_071564777.1">
    <property type="nucleotide sequence ID" value="NZ_FQNS01000023.1"/>
</dbReference>
<accession>A0A1J5U677</accession>
<dbReference type="AlphaFoldDB" id="A0A1J5U677"/>
<feature type="short sequence motif" description="Gly-cisPro motif, important for rejection of L-amino acids" evidence="3">
    <location>
        <begin position="137"/>
        <end position="138"/>
    </location>
</feature>
<reference evidence="5" key="1">
    <citation type="submission" date="2016-09" db="EMBL/GenBank/DDBJ databases">
        <title>Genome Sequence of Bathymodiolus thermophilus sulfur-oxidizing gill endosymbiont.</title>
        <authorList>
            <person name="Ponnudurai R."/>
            <person name="Kleiner M."/>
            <person name="Sayavedra L."/>
            <person name="Thuermer A."/>
            <person name="Felbeck H."/>
            <person name="Schlueter R."/>
            <person name="Schweder T."/>
            <person name="Markert S."/>
        </authorList>
    </citation>
    <scope>NUCLEOTIDE SEQUENCE [LARGE SCALE GENOMIC DNA]</scope>
    <source>
        <strain evidence="5">BAT/CrabSpa'14</strain>
    </source>
</reference>
<dbReference type="EMBL" id="MIQH01000729">
    <property type="protein sequence ID" value="OIR24326.1"/>
    <property type="molecule type" value="Genomic_DNA"/>
</dbReference>
<evidence type="ECO:0000313" key="5">
    <source>
        <dbReference type="Proteomes" id="UP000182798"/>
    </source>
</evidence>